<evidence type="ECO:0000313" key="1">
    <source>
        <dbReference type="EMBL" id="CEJ62586.1"/>
    </source>
</evidence>
<sequence length="197" mass="22307">MLRAHYPTRTVEEQLQELFKDAKPCVVPDTTFARTVDRALRACFALLKFTDHIQVAYVEGSTGKSTYSLIRDRICLIYIADGWTLLVRTTGRSTGRGLRTTSPTRTPRSSAVMWWKSSWSDPLHSCSNGPDYHVVLHDDKRANAETALLHEKAALPNDVVPCGCRQQFARQTHRMKVLGDHCYQKISEACNIPGHFF</sequence>
<dbReference type="Proteomes" id="UP000042958">
    <property type="component" value="Unassembled WGS sequence"/>
</dbReference>
<reference evidence="2" key="1">
    <citation type="journal article" date="2015" name="Genome Announc.">
        <title>Draft genome sequence of the fungus Penicillium brasilianum MG11.</title>
        <authorList>
            <person name="Horn F."/>
            <person name="Linde J."/>
            <person name="Mattern D.J."/>
            <person name="Walther G."/>
            <person name="Guthke R."/>
            <person name="Brakhage A.A."/>
            <person name="Valiante V."/>
        </authorList>
    </citation>
    <scope>NUCLEOTIDE SEQUENCE [LARGE SCALE GENOMIC DNA]</scope>
    <source>
        <strain evidence="2">MG11</strain>
    </source>
</reference>
<dbReference type="EMBL" id="CDHK01000018">
    <property type="protein sequence ID" value="CEJ62586.1"/>
    <property type="molecule type" value="Genomic_DNA"/>
</dbReference>
<protein>
    <submittedName>
        <fullName evidence="1">Uncharacterized protein</fullName>
    </submittedName>
</protein>
<proteinExistence type="predicted"/>
<accession>A0A0F7U2V3</accession>
<dbReference type="AlphaFoldDB" id="A0A0F7U2V3"/>
<evidence type="ECO:0000313" key="2">
    <source>
        <dbReference type="Proteomes" id="UP000042958"/>
    </source>
</evidence>
<name>A0A0F7U2V3_PENBI</name>
<gene>
    <name evidence="1" type="ORF">PMG11_11083</name>
</gene>
<dbReference type="OrthoDB" id="5376140at2759"/>
<organism evidence="1 2">
    <name type="scientific">Penicillium brasilianum</name>
    <dbReference type="NCBI Taxonomy" id="104259"/>
    <lineage>
        <taxon>Eukaryota</taxon>
        <taxon>Fungi</taxon>
        <taxon>Dikarya</taxon>
        <taxon>Ascomycota</taxon>
        <taxon>Pezizomycotina</taxon>
        <taxon>Eurotiomycetes</taxon>
        <taxon>Eurotiomycetidae</taxon>
        <taxon>Eurotiales</taxon>
        <taxon>Aspergillaceae</taxon>
        <taxon>Penicillium</taxon>
    </lineage>
</organism>
<keyword evidence="2" id="KW-1185">Reference proteome</keyword>